<protein>
    <submittedName>
        <fullName evidence="1">Uncharacterized protein</fullName>
    </submittedName>
</protein>
<reference evidence="1 2" key="1">
    <citation type="submission" date="2018-09" db="EMBL/GenBank/DDBJ databases">
        <title>A high-quality reference genome of wild soybean provides a powerful tool to mine soybean genomes.</title>
        <authorList>
            <person name="Xie M."/>
            <person name="Chung C.Y.L."/>
            <person name="Li M.-W."/>
            <person name="Wong F.-L."/>
            <person name="Chan T.-F."/>
            <person name="Lam H.-M."/>
        </authorList>
    </citation>
    <scope>NUCLEOTIDE SEQUENCE [LARGE SCALE GENOMIC DNA]</scope>
    <source>
        <strain evidence="2">cv. W05</strain>
        <tissue evidence="1">Hypocotyl of etiolated seedlings</tissue>
    </source>
</reference>
<evidence type="ECO:0000313" key="1">
    <source>
        <dbReference type="EMBL" id="RZB51481.1"/>
    </source>
</evidence>
<keyword evidence="2" id="KW-1185">Reference proteome</keyword>
<organism evidence="1 2">
    <name type="scientific">Glycine soja</name>
    <name type="common">Wild soybean</name>
    <dbReference type="NCBI Taxonomy" id="3848"/>
    <lineage>
        <taxon>Eukaryota</taxon>
        <taxon>Viridiplantae</taxon>
        <taxon>Streptophyta</taxon>
        <taxon>Embryophyta</taxon>
        <taxon>Tracheophyta</taxon>
        <taxon>Spermatophyta</taxon>
        <taxon>Magnoliopsida</taxon>
        <taxon>eudicotyledons</taxon>
        <taxon>Gunneridae</taxon>
        <taxon>Pentapetalae</taxon>
        <taxon>rosids</taxon>
        <taxon>fabids</taxon>
        <taxon>Fabales</taxon>
        <taxon>Fabaceae</taxon>
        <taxon>Papilionoideae</taxon>
        <taxon>50 kb inversion clade</taxon>
        <taxon>NPAAA clade</taxon>
        <taxon>indigoferoid/millettioid clade</taxon>
        <taxon>Phaseoleae</taxon>
        <taxon>Glycine</taxon>
        <taxon>Glycine subgen. Soja</taxon>
    </lineage>
</organism>
<proteinExistence type="predicted"/>
<evidence type="ECO:0000313" key="2">
    <source>
        <dbReference type="Proteomes" id="UP000289340"/>
    </source>
</evidence>
<gene>
    <name evidence="1" type="ORF">D0Y65_048064</name>
</gene>
<comment type="caution">
    <text evidence="1">The sequence shown here is derived from an EMBL/GenBank/DDBJ whole genome shotgun (WGS) entry which is preliminary data.</text>
</comment>
<dbReference type="AlphaFoldDB" id="A0A445FRF6"/>
<dbReference type="EMBL" id="QZWG01000018">
    <property type="protein sequence ID" value="RZB51481.1"/>
    <property type="molecule type" value="Genomic_DNA"/>
</dbReference>
<dbReference type="Proteomes" id="UP000289340">
    <property type="component" value="Chromosome 18"/>
</dbReference>
<sequence>MGKGACSSKVSELVLRLVSAAVCRWPPPSPATISLGEPRVGCALKSATHPWKSHGQSPFHALSRGATVSCQLRRVKATRRPLVAESSPDLF</sequence>
<name>A0A445FRF6_GLYSO</name>
<accession>A0A445FRF6</accession>